<keyword evidence="1" id="KW-0812">Transmembrane</keyword>
<evidence type="ECO:0000313" key="2">
    <source>
        <dbReference type="EMBL" id="MFC7191473.1"/>
    </source>
</evidence>
<keyword evidence="1" id="KW-0472">Membrane</keyword>
<gene>
    <name evidence="2" type="ORF">ACFQL7_17815</name>
</gene>
<organism evidence="2 3">
    <name type="scientific">Halocatena marina</name>
    <dbReference type="NCBI Taxonomy" id="2934937"/>
    <lineage>
        <taxon>Archaea</taxon>
        <taxon>Methanobacteriati</taxon>
        <taxon>Methanobacteriota</taxon>
        <taxon>Stenosarchaea group</taxon>
        <taxon>Halobacteria</taxon>
        <taxon>Halobacteriales</taxon>
        <taxon>Natronomonadaceae</taxon>
        <taxon>Halocatena</taxon>
    </lineage>
</organism>
<dbReference type="Pfam" id="PF24365">
    <property type="entry name" value="DUF7521"/>
    <property type="match status" value="1"/>
</dbReference>
<name>A0ABD5YQM4_9EURY</name>
<dbReference type="RefSeq" id="WP_248909199.1">
    <property type="nucleotide sequence ID" value="NZ_CP109979.1"/>
</dbReference>
<evidence type="ECO:0000313" key="3">
    <source>
        <dbReference type="Proteomes" id="UP001596417"/>
    </source>
</evidence>
<keyword evidence="3" id="KW-1185">Reference proteome</keyword>
<proteinExistence type="predicted"/>
<accession>A0ABD5YQM4</accession>
<keyword evidence="1" id="KW-1133">Transmembrane helix</keyword>
<comment type="caution">
    <text evidence="2">The sequence shown here is derived from an EMBL/GenBank/DDBJ whole genome shotgun (WGS) entry which is preliminary data.</text>
</comment>
<dbReference type="AlphaFoldDB" id="A0ABD5YQM4"/>
<dbReference type="Proteomes" id="UP001596417">
    <property type="component" value="Unassembled WGS sequence"/>
</dbReference>
<reference evidence="2 3" key="1">
    <citation type="journal article" date="2019" name="Int. J. Syst. Evol. Microbiol.">
        <title>The Global Catalogue of Microorganisms (GCM) 10K type strain sequencing project: providing services to taxonomists for standard genome sequencing and annotation.</title>
        <authorList>
            <consortium name="The Broad Institute Genomics Platform"/>
            <consortium name="The Broad Institute Genome Sequencing Center for Infectious Disease"/>
            <person name="Wu L."/>
            <person name="Ma J."/>
        </authorList>
    </citation>
    <scope>NUCLEOTIDE SEQUENCE [LARGE SCALE GENOMIC DNA]</scope>
    <source>
        <strain evidence="2 3">RDMS1</strain>
    </source>
</reference>
<dbReference type="GeneID" id="76201205"/>
<feature type="transmembrane region" description="Helical" evidence="1">
    <location>
        <begin position="15"/>
        <end position="37"/>
    </location>
</feature>
<protein>
    <submittedName>
        <fullName evidence="2">Uncharacterized protein</fullName>
    </submittedName>
</protein>
<sequence>MIFAQYASGQGAIDYLVLLTLTCVAIVMGLYIVFQAYRGYRRNDSRRMLFLAIGLALLTIVPFVLSLVVAGVGQRFGFESRVYTSYLPIVNRGLEICGLSAILYSLYTRN</sequence>
<feature type="transmembrane region" description="Helical" evidence="1">
    <location>
        <begin position="49"/>
        <end position="69"/>
    </location>
</feature>
<feature type="transmembrane region" description="Helical" evidence="1">
    <location>
        <begin position="89"/>
        <end position="107"/>
    </location>
</feature>
<dbReference type="EMBL" id="JBHTAX010000001">
    <property type="protein sequence ID" value="MFC7191473.1"/>
    <property type="molecule type" value="Genomic_DNA"/>
</dbReference>
<dbReference type="InterPro" id="IPR055943">
    <property type="entry name" value="DUF7521"/>
</dbReference>
<evidence type="ECO:0000256" key="1">
    <source>
        <dbReference type="SAM" id="Phobius"/>
    </source>
</evidence>